<evidence type="ECO:0000256" key="1">
    <source>
        <dbReference type="ARBA" id="ARBA00008591"/>
    </source>
</evidence>
<dbReference type="AlphaFoldDB" id="A0A382DMD6"/>
<name>A0A382DMD6_9ZZZZ</name>
<protein>
    <recommendedName>
        <fullName evidence="4">Phosphate transport regulator</fullName>
    </recommendedName>
</protein>
<evidence type="ECO:0000256" key="2">
    <source>
        <dbReference type="SAM" id="Coils"/>
    </source>
</evidence>
<dbReference type="Gene3D" id="1.20.58.220">
    <property type="entry name" value="Phosphate transport system protein phou homolog 2, domain 2"/>
    <property type="match status" value="1"/>
</dbReference>
<dbReference type="PANTHER" id="PTHR37298:SF1">
    <property type="entry name" value="UPF0111 PROTEIN YKAA"/>
    <property type="match status" value="1"/>
</dbReference>
<comment type="similarity">
    <text evidence="1">Belongs to the UPF0111 family.</text>
</comment>
<reference evidence="3" key="1">
    <citation type="submission" date="2018-05" db="EMBL/GenBank/DDBJ databases">
        <authorList>
            <person name="Lanie J.A."/>
            <person name="Ng W.-L."/>
            <person name="Kazmierczak K.M."/>
            <person name="Andrzejewski T.M."/>
            <person name="Davidsen T.M."/>
            <person name="Wayne K.J."/>
            <person name="Tettelin H."/>
            <person name="Glass J.I."/>
            <person name="Rusch D."/>
            <person name="Podicherti R."/>
            <person name="Tsui H.-C.T."/>
            <person name="Winkler M.E."/>
        </authorList>
    </citation>
    <scope>NUCLEOTIDE SEQUENCE</scope>
</reference>
<proteinExistence type="inferred from homology"/>
<dbReference type="Pfam" id="PF01865">
    <property type="entry name" value="PhoU_div"/>
    <property type="match status" value="1"/>
</dbReference>
<gene>
    <name evidence="3" type="ORF">METZ01_LOCUS192412</name>
</gene>
<dbReference type="PANTHER" id="PTHR37298">
    <property type="entry name" value="UPF0111 PROTEIN YKAA"/>
    <property type="match status" value="1"/>
</dbReference>
<feature type="coiled-coil region" evidence="2">
    <location>
        <begin position="18"/>
        <end position="45"/>
    </location>
</feature>
<dbReference type="EMBL" id="UINC01040123">
    <property type="protein sequence ID" value="SVB39558.1"/>
    <property type="molecule type" value="Genomic_DNA"/>
</dbReference>
<evidence type="ECO:0000313" key="3">
    <source>
        <dbReference type="EMBL" id="SVB39558.1"/>
    </source>
</evidence>
<evidence type="ECO:0008006" key="4">
    <source>
        <dbReference type="Google" id="ProtNLM"/>
    </source>
</evidence>
<organism evidence="3">
    <name type="scientific">marine metagenome</name>
    <dbReference type="NCBI Taxonomy" id="408172"/>
    <lineage>
        <taxon>unclassified sequences</taxon>
        <taxon>metagenomes</taxon>
        <taxon>ecological metagenomes</taxon>
    </lineage>
</organism>
<keyword evidence="2" id="KW-0175">Coiled coil</keyword>
<dbReference type="InterPro" id="IPR038078">
    <property type="entry name" value="PhoU-like_sf"/>
</dbReference>
<sequence length="204" mass="23447">MPRENTFFFLLHQSAMNIQQVARRVQDLMENYENVEAKIQEIKDLEDFGDRIIHDITRSLHRTFVTPIDREDILALAGSLDDVVDAMDEAAQYTLEYRIEEPTEAARKLAAIIVECSDELEQAVGMLSTRGSKLKDILPKVVEINRLENEADRVHSRARSELFSNDFDVSKILKWRDIYDDLEQATDRAEDAADILEGIVLKHS</sequence>
<dbReference type="InterPro" id="IPR018445">
    <property type="entry name" value="Put_Phosphate_transp_reg"/>
</dbReference>
<accession>A0A382DMD6</accession>
<dbReference type="InterPro" id="IPR052912">
    <property type="entry name" value="UPF0111_domain"/>
</dbReference>